<feature type="binding site" evidence="10">
    <location>
        <position position="87"/>
    </location>
    <ligand>
        <name>Mg(2+)</name>
        <dbReference type="ChEBI" id="CHEBI:18420"/>
        <label>1</label>
        <note>catalytic</note>
    </ligand>
</feature>
<evidence type="ECO:0000256" key="2">
    <source>
        <dbReference type="ARBA" id="ARBA00005289"/>
    </source>
</evidence>
<evidence type="ECO:0000256" key="6">
    <source>
        <dbReference type="ARBA" id="ARBA00022801"/>
    </source>
</evidence>
<feature type="binding site" evidence="9">
    <location>
        <position position="215"/>
    </location>
    <ligand>
        <name>substrate</name>
    </ligand>
</feature>
<dbReference type="GO" id="GO:0050427">
    <property type="term" value="P:3'-phosphoadenosine 5'-phosphosulfate metabolic process"/>
    <property type="evidence" value="ECO:0007669"/>
    <property type="project" value="TreeGrafter"/>
</dbReference>
<evidence type="ECO:0000256" key="8">
    <source>
        <dbReference type="ARBA" id="ARBA00023136"/>
    </source>
</evidence>
<dbReference type="InterPro" id="IPR020550">
    <property type="entry name" value="Inositol_monophosphatase_CS"/>
</dbReference>
<name>A0A9D7XMY8_9BACT</name>
<feature type="binding site" evidence="10">
    <location>
        <position position="89"/>
    </location>
    <ligand>
        <name>Mg(2+)</name>
        <dbReference type="ChEBI" id="CHEBI:18420"/>
        <label>1</label>
        <note>catalytic</note>
    </ligand>
</feature>
<feature type="binding site" evidence="10">
    <location>
        <position position="67"/>
    </location>
    <ligand>
        <name>Mg(2+)</name>
        <dbReference type="ChEBI" id="CHEBI:18420"/>
        <label>1</label>
        <note>catalytic</note>
    </ligand>
</feature>
<dbReference type="GO" id="GO:0000287">
    <property type="term" value="F:magnesium ion binding"/>
    <property type="evidence" value="ECO:0007669"/>
    <property type="project" value="UniProtKB-UniRule"/>
</dbReference>
<feature type="binding site" evidence="9">
    <location>
        <position position="87"/>
    </location>
    <ligand>
        <name>Mg(2+)</name>
        <dbReference type="ChEBI" id="CHEBI:18420"/>
        <label>1</label>
    </ligand>
</feature>
<organism evidence="11 12">
    <name type="scientific">Candidatus Opimibacter skivensis</name>
    <dbReference type="NCBI Taxonomy" id="2982028"/>
    <lineage>
        <taxon>Bacteria</taxon>
        <taxon>Pseudomonadati</taxon>
        <taxon>Bacteroidota</taxon>
        <taxon>Saprospiria</taxon>
        <taxon>Saprospirales</taxon>
        <taxon>Saprospiraceae</taxon>
        <taxon>Candidatus Opimibacter</taxon>
    </lineage>
</organism>
<feature type="binding site" evidence="9">
    <location>
        <position position="87"/>
    </location>
    <ligand>
        <name>Mg(2+)</name>
        <dbReference type="ChEBI" id="CHEBI:18420"/>
        <label>2</label>
    </ligand>
</feature>
<dbReference type="GO" id="GO:0000103">
    <property type="term" value="P:sulfate assimilation"/>
    <property type="evidence" value="ECO:0007669"/>
    <property type="project" value="TreeGrafter"/>
</dbReference>
<feature type="binding site" evidence="9">
    <location>
        <position position="67"/>
    </location>
    <ligand>
        <name>Mg(2+)</name>
        <dbReference type="ChEBI" id="CHEBI:18420"/>
        <label>1</label>
    </ligand>
</feature>
<sequence>MIGMTDLMLPILREASEAILEIYSDVDRFQTEVKADHSPLTAADKRSNEIIVQRLAELYPGVPVLSEESKQVEYAQRKGYGKYFLVDPLDGTKEFIKRNGEFTINIAYMDGHHPVGGFVYVPFTGLAYMAEKNNGAYRIKASNEKTELRTRPFYLMDKGIKVVASRSHRDPRTEKIISQLHSPEIISVGSSLKFLLIADGEAHFYPRYGPTMEWDTAAAQCVLEEAGGSVIDAESLTPLMYNKEDLLNPHFIAMGSLLDPESLMGMIKE</sequence>
<evidence type="ECO:0000256" key="10">
    <source>
        <dbReference type="PIRSR" id="PIRSR600760-2"/>
    </source>
</evidence>
<feature type="binding site" evidence="9">
    <location>
        <position position="89"/>
    </location>
    <ligand>
        <name>Mg(2+)</name>
        <dbReference type="ChEBI" id="CHEBI:18420"/>
        <label>1</label>
    </ligand>
</feature>
<evidence type="ECO:0000256" key="5">
    <source>
        <dbReference type="ARBA" id="ARBA00022723"/>
    </source>
</evidence>
<dbReference type="AlphaFoldDB" id="A0A9D7XMY8"/>
<evidence type="ECO:0000256" key="9">
    <source>
        <dbReference type="HAMAP-Rule" id="MF_02095"/>
    </source>
</evidence>
<accession>A0A9D7XMY8</accession>
<dbReference type="GO" id="GO:0008441">
    <property type="term" value="F:3'(2'),5'-bisphosphate nucleotidase activity"/>
    <property type="evidence" value="ECO:0007669"/>
    <property type="project" value="UniProtKB-UniRule"/>
</dbReference>
<dbReference type="InterPro" id="IPR006240">
    <property type="entry name" value="CysQ"/>
</dbReference>
<keyword evidence="3 9" id="KW-1003">Cell membrane</keyword>
<keyword evidence="7 9" id="KW-0460">Magnesium</keyword>
<feature type="binding site" evidence="9">
    <location>
        <position position="67"/>
    </location>
    <ligand>
        <name>substrate</name>
    </ligand>
</feature>
<keyword evidence="4" id="KW-0997">Cell inner membrane</keyword>
<comment type="similarity">
    <text evidence="2 9">Belongs to the inositol monophosphatase superfamily. CysQ family.</text>
</comment>
<dbReference type="InterPro" id="IPR020583">
    <property type="entry name" value="Inositol_monoP_metal-BS"/>
</dbReference>
<keyword evidence="8 9" id="KW-0472">Membrane</keyword>
<feature type="binding site" evidence="9 10">
    <location>
        <position position="90"/>
    </location>
    <ligand>
        <name>Mg(2+)</name>
        <dbReference type="ChEBI" id="CHEBI:18420"/>
        <label>2</label>
    </ligand>
</feature>
<evidence type="ECO:0000256" key="3">
    <source>
        <dbReference type="ARBA" id="ARBA00022475"/>
    </source>
</evidence>
<dbReference type="PROSITE" id="PS00629">
    <property type="entry name" value="IMP_1"/>
    <property type="match status" value="1"/>
</dbReference>
<gene>
    <name evidence="9 11" type="primary">cysQ</name>
    <name evidence="11" type="ORF">IPP15_04555</name>
</gene>
<proteinExistence type="inferred from homology"/>
<dbReference type="Gene3D" id="3.30.540.10">
    <property type="entry name" value="Fructose-1,6-Bisphosphatase, subunit A, domain 1"/>
    <property type="match status" value="1"/>
</dbReference>
<comment type="caution">
    <text evidence="11">The sequence shown here is derived from an EMBL/GenBank/DDBJ whole genome shotgun (WGS) entry which is preliminary data.</text>
</comment>
<evidence type="ECO:0000313" key="12">
    <source>
        <dbReference type="Proteomes" id="UP000808337"/>
    </source>
</evidence>
<dbReference type="HAMAP" id="MF_02095">
    <property type="entry name" value="CysQ"/>
    <property type="match status" value="1"/>
</dbReference>
<protein>
    <recommendedName>
        <fullName evidence="9">3'(2'),5'-bisphosphate nucleotidase CysQ</fullName>
        <ecNumber evidence="9">3.1.3.7</ecNumber>
    </recommendedName>
    <alternativeName>
        <fullName evidence="9">3'(2'),5-bisphosphonucleoside 3'(2')-phosphohydrolase</fullName>
    </alternativeName>
    <alternativeName>
        <fullName evidence="9">3'-phosphoadenosine 5'-phosphate phosphatase</fullName>
        <shortName evidence="9">PAP phosphatase</shortName>
    </alternativeName>
</protein>
<dbReference type="EMBL" id="JADKGY010000001">
    <property type="protein sequence ID" value="MBK9981685.1"/>
    <property type="molecule type" value="Genomic_DNA"/>
</dbReference>
<dbReference type="Gene3D" id="3.40.190.80">
    <property type="match status" value="1"/>
</dbReference>
<dbReference type="GO" id="GO:0005886">
    <property type="term" value="C:plasma membrane"/>
    <property type="evidence" value="ECO:0007669"/>
    <property type="project" value="UniProtKB-SubCell"/>
</dbReference>
<comment type="catalytic activity">
    <reaction evidence="1 9">
        <text>adenosine 3',5'-bisphosphate + H2O = AMP + phosphate</text>
        <dbReference type="Rhea" id="RHEA:10040"/>
        <dbReference type="ChEBI" id="CHEBI:15377"/>
        <dbReference type="ChEBI" id="CHEBI:43474"/>
        <dbReference type="ChEBI" id="CHEBI:58343"/>
        <dbReference type="ChEBI" id="CHEBI:456215"/>
        <dbReference type="EC" id="3.1.3.7"/>
    </reaction>
</comment>
<evidence type="ECO:0000256" key="4">
    <source>
        <dbReference type="ARBA" id="ARBA00022519"/>
    </source>
</evidence>
<feature type="binding site" evidence="9">
    <location>
        <begin position="89"/>
        <end position="92"/>
    </location>
    <ligand>
        <name>substrate</name>
    </ligand>
</feature>
<dbReference type="InterPro" id="IPR000760">
    <property type="entry name" value="Inositol_monophosphatase-like"/>
</dbReference>
<dbReference type="SUPFAM" id="SSF56655">
    <property type="entry name" value="Carbohydrate phosphatase"/>
    <property type="match status" value="1"/>
</dbReference>
<keyword evidence="6 9" id="KW-0378">Hydrolase</keyword>
<dbReference type="PANTHER" id="PTHR43028">
    <property type="entry name" value="3'(2'),5'-BISPHOSPHATE NUCLEOTIDASE 1"/>
    <property type="match status" value="1"/>
</dbReference>
<keyword evidence="5 9" id="KW-0479">Metal-binding</keyword>
<dbReference type="CDD" id="cd01638">
    <property type="entry name" value="CysQ"/>
    <property type="match status" value="1"/>
</dbReference>
<dbReference type="GO" id="GO:0046854">
    <property type="term" value="P:phosphatidylinositol phosphate biosynthetic process"/>
    <property type="evidence" value="ECO:0007669"/>
    <property type="project" value="InterPro"/>
</dbReference>
<dbReference type="Pfam" id="PF00459">
    <property type="entry name" value="Inositol_P"/>
    <property type="match status" value="1"/>
</dbReference>
<evidence type="ECO:0000256" key="7">
    <source>
        <dbReference type="ARBA" id="ARBA00022842"/>
    </source>
</evidence>
<comment type="subcellular location">
    <subcellularLocation>
        <location evidence="9">Cell membrane</location>
        <topology evidence="9">Peripheral membrane protein</topology>
        <orientation evidence="9">Cytoplasmic side</orientation>
    </subcellularLocation>
</comment>
<dbReference type="NCBIfam" id="TIGR01331">
    <property type="entry name" value="bisphos_cysQ"/>
    <property type="match status" value="1"/>
</dbReference>
<dbReference type="PANTHER" id="PTHR43028:SF5">
    <property type="entry name" value="3'(2'),5'-BISPHOSPHATE NUCLEOTIDASE 1"/>
    <property type="match status" value="1"/>
</dbReference>
<dbReference type="Proteomes" id="UP000808337">
    <property type="component" value="Unassembled WGS sequence"/>
</dbReference>
<feature type="binding site" evidence="9">
    <location>
        <position position="215"/>
    </location>
    <ligand>
        <name>Mg(2+)</name>
        <dbReference type="ChEBI" id="CHEBI:18420"/>
        <label>2</label>
    </ligand>
</feature>
<feature type="binding site" evidence="10">
    <location>
        <position position="215"/>
    </location>
    <ligand>
        <name>Mg(2+)</name>
        <dbReference type="ChEBI" id="CHEBI:18420"/>
        <label>1</label>
        <note>catalytic</note>
    </ligand>
</feature>
<comment type="cofactor">
    <cofactor evidence="9 10">
        <name>Mg(2+)</name>
        <dbReference type="ChEBI" id="CHEBI:18420"/>
    </cofactor>
</comment>
<dbReference type="PROSITE" id="PS00630">
    <property type="entry name" value="IMP_2"/>
    <property type="match status" value="1"/>
</dbReference>
<evidence type="ECO:0000256" key="1">
    <source>
        <dbReference type="ARBA" id="ARBA00001625"/>
    </source>
</evidence>
<dbReference type="PRINTS" id="PR00377">
    <property type="entry name" value="IMPHPHTASES"/>
</dbReference>
<dbReference type="InterPro" id="IPR050725">
    <property type="entry name" value="CysQ/Inositol_MonoPase"/>
</dbReference>
<dbReference type="EC" id="3.1.3.7" evidence="9"/>
<evidence type="ECO:0000313" key="11">
    <source>
        <dbReference type="EMBL" id="MBK9981685.1"/>
    </source>
</evidence>
<reference evidence="11 12" key="1">
    <citation type="submission" date="2020-10" db="EMBL/GenBank/DDBJ databases">
        <title>Connecting structure to function with the recovery of over 1000 high-quality activated sludge metagenome-assembled genomes encoding full-length rRNA genes using long-read sequencing.</title>
        <authorList>
            <person name="Singleton C.M."/>
            <person name="Petriglieri F."/>
            <person name="Kristensen J.M."/>
            <person name="Kirkegaard R.H."/>
            <person name="Michaelsen T.Y."/>
            <person name="Andersen M.H."/>
            <person name="Karst S.M."/>
            <person name="Dueholm M.S."/>
            <person name="Nielsen P.H."/>
            <person name="Albertsen M."/>
        </authorList>
    </citation>
    <scope>NUCLEOTIDE SEQUENCE [LARGE SCALE GENOMIC DNA]</scope>
    <source>
        <strain evidence="11">Ribe_18-Q3-R11-54_MAXAC.273</strain>
    </source>
</reference>
<comment type="function">
    <text evidence="9">Converts adenosine-3',5'-bisphosphate (PAP) to AMP.</text>
</comment>